<dbReference type="InterPro" id="IPR011990">
    <property type="entry name" value="TPR-like_helical_dom_sf"/>
</dbReference>
<keyword evidence="4" id="KW-1185">Reference proteome</keyword>
<protein>
    <submittedName>
        <fullName evidence="3">Uncharacterized protein</fullName>
    </submittedName>
</protein>
<sequence length="139" mass="15542">MHDLTPHPTALATDHCSCVVPPQPICLNEMFFNYLASINNYRHPPDKLCTLREGANHMLLHISNYLASDQRVAKKMEDNGCLPDNCTSNLIVHGFLKSNKTNEAMALLKEIVVRGFPIDKDTVEMLLKLGNDIVVQVSI</sequence>
<evidence type="ECO:0000313" key="4">
    <source>
        <dbReference type="Proteomes" id="UP001291623"/>
    </source>
</evidence>
<dbReference type="EMBL" id="JAVYJV010000009">
    <property type="protein sequence ID" value="KAK4363199.1"/>
    <property type="molecule type" value="Genomic_DNA"/>
</dbReference>
<dbReference type="Gene3D" id="1.25.40.10">
    <property type="entry name" value="Tetratricopeptide repeat domain"/>
    <property type="match status" value="1"/>
</dbReference>
<reference evidence="3" key="1">
    <citation type="submission" date="2023-12" db="EMBL/GenBank/DDBJ databases">
        <title>Genome assembly of Anisodus tanguticus.</title>
        <authorList>
            <person name="Wang Y.-J."/>
        </authorList>
    </citation>
    <scope>NUCLEOTIDE SEQUENCE</scope>
    <source>
        <strain evidence="3">KB-2021</strain>
        <tissue evidence="3">Leaf</tissue>
    </source>
</reference>
<dbReference type="AlphaFoldDB" id="A0AAE1S5E0"/>
<dbReference type="InterPro" id="IPR002885">
    <property type="entry name" value="PPR_rpt"/>
</dbReference>
<feature type="repeat" description="PPR" evidence="2">
    <location>
        <begin position="84"/>
        <end position="118"/>
    </location>
</feature>
<evidence type="ECO:0000256" key="1">
    <source>
        <dbReference type="ARBA" id="ARBA00022737"/>
    </source>
</evidence>
<dbReference type="Proteomes" id="UP001291623">
    <property type="component" value="Unassembled WGS sequence"/>
</dbReference>
<dbReference type="NCBIfam" id="TIGR00756">
    <property type="entry name" value="PPR"/>
    <property type="match status" value="1"/>
</dbReference>
<proteinExistence type="predicted"/>
<dbReference type="PROSITE" id="PS51375">
    <property type="entry name" value="PPR"/>
    <property type="match status" value="1"/>
</dbReference>
<keyword evidence="1" id="KW-0677">Repeat</keyword>
<evidence type="ECO:0000313" key="3">
    <source>
        <dbReference type="EMBL" id="KAK4363199.1"/>
    </source>
</evidence>
<accession>A0AAE1S5E0</accession>
<comment type="caution">
    <text evidence="3">The sequence shown here is derived from an EMBL/GenBank/DDBJ whole genome shotgun (WGS) entry which is preliminary data.</text>
</comment>
<name>A0AAE1S5E0_9SOLA</name>
<evidence type="ECO:0000256" key="2">
    <source>
        <dbReference type="PROSITE-ProRule" id="PRU00708"/>
    </source>
</evidence>
<gene>
    <name evidence="3" type="ORF">RND71_018440</name>
</gene>
<organism evidence="3 4">
    <name type="scientific">Anisodus tanguticus</name>
    <dbReference type="NCBI Taxonomy" id="243964"/>
    <lineage>
        <taxon>Eukaryota</taxon>
        <taxon>Viridiplantae</taxon>
        <taxon>Streptophyta</taxon>
        <taxon>Embryophyta</taxon>
        <taxon>Tracheophyta</taxon>
        <taxon>Spermatophyta</taxon>
        <taxon>Magnoliopsida</taxon>
        <taxon>eudicotyledons</taxon>
        <taxon>Gunneridae</taxon>
        <taxon>Pentapetalae</taxon>
        <taxon>asterids</taxon>
        <taxon>lamiids</taxon>
        <taxon>Solanales</taxon>
        <taxon>Solanaceae</taxon>
        <taxon>Solanoideae</taxon>
        <taxon>Hyoscyameae</taxon>
        <taxon>Anisodus</taxon>
    </lineage>
</organism>